<gene>
    <name evidence="2" type="ORF">RDB_LOCUS122934</name>
    <name evidence="4" type="ORF">RHS01_08013</name>
    <name evidence="3" type="ORF">RHS04_01042</name>
</gene>
<dbReference type="EMBL" id="JACYCC010000024">
    <property type="protein sequence ID" value="KAF8685163.1"/>
    <property type="molecule type" value="Genomic_DNA"/>
</dbReference>
<protein>
    <submittedName>
        <fullName evidence="2">Uncharacterized protein</fullName>
    </submittedName>
</protein>
<dbReference type="Proteomes" id="UP000650582">
    <property type="component" value="Unassembled WGS sequence"/>
</dbReference>
<proteinExistence type="predicted"/>
<dbReference type="Proteomes" id="UP000614334">
    <property type="component" value="Unassembled WGS sequence"/>
</dbReference>
<accession>A0A8H3H0N6</accession>
<organism evidence="2 5">
    <name type="scientific">Rhizoctonia solani</name>
    <dbReference type="NCBI Taxonomy" id="456999"/>
    <lineage>
        <taxon>Eukaryota</taxon>
        <taxon>Fungi</taxon>
        <taxon>Dikarya</taxon>
        <taxon>Basidiomycota</taxon>
        <taxon>Agaricomycotina</taxon>
        <taxon>Agaricomycetes</taxon>
        <taxon>Cantharellales</taxon>
        <taxon>Ceratobasidiaceae</taxon>
        <taxon>Rhizoctonia</taxon>
    </lineage>
</organism>
<feature type="region of interest" description="Disordered" evidence="1">
    <location>
        <begin position="351"/>
        <end position="377"/>
    </location>
</feature>
<comment type="caution">
    <text evidence="2">The sequence shown here is derived from an EMBL/GenBank/DDBJ whole genome shotgun (WGS) entry which is preliminary data.</text>
</comment>
<reference evidence="3" key="1">
    <citation type="submission" date="2020-09" db="EMBL/GenBank/DDBJ databases">
        <title>Comparative genome analyses of four rice-infecting Rhizoctonia solani isolates reveal extensive enrichment of homogalacturonan modification genes.</title>
        <authorList>
            <person name="Lee D.-Y."/>
            <person name="Jeon J."/>
            <person name="Kim K.-T."/>
            <person name="Cheong K."/>
            <person name="Song H."/>
            <person name="Choi G."/>
            <person name="Ko J."/>
            <person name="Opiyo S.O."/>
            <person name="Zuo S."/>
            <person name="Madhav S."/>
            <person name="Lee Y.-H."/>
            <person name="Wang G.-L."/>
        </authorList>
    </citation>
    <scope>NUCLEOTIDE SEQUENCE</scope>
    <source>
        <strain evidence="4">AG1-IA B2</strain>
        <strain evidence="3">AG1-IA YN-7</strain>
    </source>
</reference>
<reference evidence="2" key="2">
    <citation type="submission" date="2021-01" db="EMBL/GenBank/DDBJ databases">
        <authorList>
            <person name="Kaushik A."/>
        </authorList>
    </citation>
    <scope>NUCLEOTIDE SEQUENCE</scope>
    <source>
        <strain evidence="2">AG1-1A</strain>
    </source>
</reference>
<evidence type="ECO:0000313" key="5">
    <source>
        <dbReference type="Proteomes" id="UP000663840"/>
    </source>
</evidence>
<evidence type="ECO:0000313" key="2">
    <source>
        <dbReference type="EMBL" id="CAE6475236.1"/>
    </source>
</evidence>
<name>A0A8H3H0N6_9AGAM</name>
<evidence type="ECO:0000313" key="3">
    <source>
        <dbReference type="EMBL" id="KAF8685163.1"/>
    </source>
</evidence>
<evidence type="ECO:0000256" key="1">
    <source>
        <dbReference type="SAM" id="MobiDB-lite"/>
    </source>
</evidence>
<dbReference type="EMBL" id="CAJMWR010003934">
    <property type="protein sequence ID" value="CAE6475236.1"/>
    <property type="molecule type" value="Genomic_DNA"/>
</dbReference>
<dbReference type="AlphaFoldDB" id="A0A8H3H0N6"/>
<feature type="region of interest" description="Disordered" evidence="1">
    <location>
        <begin position="175"/>
        <end position="204"/>
    </location>
</feature>
<dbReference type="Proteomes" id="UP000663840">
    <property type="component" value="Unassembled WGS sequence"/>
</dbReference>
<evidence type="ECO:0000313" key="4">
    <source>
        <dbReference type="EMBL" id="KAF8752108.1"/>
    </source>
</evidence>
<sequence length="402" mass="45017">MMIVATDSPAERFRNELSQRLCAEGSISLPSANILVGVIISGMEYNSGDQYHPISQTTLQNVLRISKEIESLGKILDLKVRVRYKCVEAIPPLTLQTLRTLSLPPTALLSPCPTVVTFMTYIAVVYRLSSYVGPQVVHDLIEDFNRTVPSKAKDKAKHVRKVPGIGPRVIRRSEECETPRHGSGPVRTRKSSMRKRDRETARVYPSRAALSRERILDPMSSVERLVDPMDSTERLASVHPVMCSSFQPFPIVTPVSSASTRPPIPWCMRSMETIEVLPVPLPVGSQPWPRRTTSYETLKHTPLLPRPAPIRQPRNVRSWETFVPARTPTPLISLSLPARSKSRPYPYPYRPTEEPAITDPGIQVPASPISSSHSKRRSVRGLEYLRAKLGRLSRAYSSYATV</sequence>
<dbReference type="EMBL" id="JACYCF010000016">
    <property type="protein sequence ID" value="KAF8752108.1"/>
    <property type="molecule type" value="Genomic_DNA"/>
</dbReference>